<dbReference type="RefSeq" id="WP_147767136.1">
    <property type="nucleotide sequence ID" value="NZ_VRKQ01000008.1"/>
</dbReference>
<evidence type="ECO:0000313" key="1">
    <source>
        <dbReference type="EMBL" id="TXG39566.1"/>
    </source>
</evidence>
<sequence length="192" mass="22608">MIKFSEYKFSGVNFKRKTANRFRSFSKNISLSNTEALEAMLDFFEIHEISPMDSIEGSLSAIEIRINRRISAAIAIIKDIEKSQTLPTVAMLQSLFEQQFEPENDNEFLDEDFEFIEKKFEDVERGEACVEETTVPKIRYDRLEEKMELLKVDFSYVLEHVKKVKSSFGKDYLKMELTLEEIEKYKRTIKNL</sequence>
<gene>
    <name evidence="1" type="ORF">FUA22_06775</name>
</gene>
<reference evidence="1 2" key="1">
    <citation type="submission" date="2019-08" db="EMBL/GenBank/DDBJ databases">
        <title>Seonamhaeicola sediminis sp. nov., isolated from marine sediment.</title>
        <authorList>
            <person name="Cao W.R."/>
        </authorList>
    </citation>
    <scope>NUCLEOTIDE SEQUENCE [LARGE SCALE GENOMIC DNA]</scope>
    <source>
        <strain evidence="1 2">1505</strain>
    </source>
</reference>
<dbReference type="Proteomes" id="UP000321080">
    <property type="component" value="Unassembled WGS sequence"/>
</dbReference>
<dbReference type="AlphaFoldDB" id="A0A5C7GM35"/>
<dbReference type="NCBIfam" id="NF041200">
    <property type="entry name" value="mob_BfmA_Nterm"/>
    <property type="match status" value="1"/>
</dbReference>
<keyword evidence="2" id="KW-1185">Reference proteome</keyword>
<proteinExistence type="predicted"/>
<organism evidence="1 2">
    <name type="scientific">Seonamhaeicola maritimus</name>
    <dbReference type="NCBI Taxonomy" id="2591822"/>
    <lineage>
        <taxon>Bacteria</taxon>
        <taxon>Pseudomonadati</taxon>
        <taxon>Bacteroidota</taxon>
        <taxon>Flavobacteriia</taxon>
        <taxon>Flavobacteriales</taxon>
        <taxon>Flavobacteriaceae</taxon>
    </lineage>
</organism>
<dbReference type="EMBL" id="VRKQ01000008">
    <property type="protein sequence ID" value="TXG39566.1"/>
    <property type="molecule type" value="Genomic_DNA"/>
</dbReference>
<protein>
    <submittedName>
        <fullName evidence="1">Uncharacterized protein</fullName>
    </submittedName>
</protein>
<accession>A0A5C7GM35</accession>
<comment type="caution">
    <text evidence="1">The sequence shown here is derived from an EMBL/GenBank/DDBJ whole genome shotgun (WGS) entry which is preliminary data.</text>
</comment>
<evidence type="ECO:0000313" key="2">
    <source>
        <dbReference type="Proteomes" id="UP000321080"/>
    </source>
</evidence>
<name>A0A5C7GM35_9FLAO</name>
<dbReference type="InterPro" id="IPR048012">
    <property type="entry name" value="BfmA-like_N"/>
</dbReference>
<dbReference type="OrthoDB" id="1441069at2"/>